<dbReference type="InterPro" id="IPR051396">
    <property type="entry name" value="Bact_Antivir_Def_Nuclease"/>
</dbReference>
<name>A0A2W4R653_9GAMM</name>
<protein>
    <recommendedName>
        <fullName evidence="1">Endonuclease GajA/Old nuclease/RecF-like AAA domain-containing protein</fullName>
    </recommendedName>
</protein>
<dbReference type="SUPFAM" id="SSF52540">
    <property type="entry name" value="P-loop containing nucleoside triphosphate hydrolases"/>
    <property type="match status" value="1"/>
</dbReference>
<evidence type="ECO:0000313" key="2">
    <source>
        <dbReference type="EMBL" id="PZN78476.1"/>
    </source>
</evidence>
<dbReference type="EMBL" id="QJPH01000318">
    <property type="protein sequence ID" value="PZN78476.1"/>
    <property type="molecule type" value="Genomic_DNA"/>
</dbReference>
<evidence type="ECO:0000259" key="1">
    <source>
        <dbReference type="Pfam" id="PF13175"/>
    </source>
</evidence>
<dbReference type="PANTHER" id="PTHR43581:SF4">
    <property type="entry name" value="ATP_GTP PHOSPHATASE"/>
    <property type="match status" value="1"/>
</dbReference>
<feature type="domain" description="Endonuclease GajA/Old nuclease/RecF-like AAA" evidence="1">
    <location>
        <begin position="3"/>
        <end position="352"/>
    </location>
</feature>
<proteinExistence type="predicted"/>
<organism evidence="2 3">
    <name type="scientific">Candidatus Methylumidiphilus alinenensis</name>
    <dbReference type="NCBI Taxonomy" id="2202197"/>
    <lineage>
        <taxon>Bacteria</taxon>
        <taxon>Pseudomonadati</taxon>
        <taxon>Pseudomonadota</taxon>
        <taxon>Gammaproteobacteria</taxon>
        <taxon>Methylococcales</taxon>
        <taxon>Candidatus Methylumidiphilus</taxon>
    </lineage>
</organism>
<dbReference type="PANTHER" id="PTHR43581">
    <property type="entry name" value="ATP/GTP PHOSPHATASE"/>
    <property type="match status" value="1"/>
</dbReference>
<dbReference type="AlphaFoldDB" id="A0A2W4R653"/>
<dbReference type="InterPro" id="IPR041685">
    <property type="entry name" value="AAA_GajA/Old/RecF-like"/>
</dbReference>
<dbReference type="Pfam" id="PF13175">
    <property type="entry name" value="AAA_15"/>
    <property type="match status" value="1"/>
</dbReference>
<dbReference type="InterPro" id="IPR027417">
    <property type="entry name" value="P-loop_NTPase"/>
</dbReference>
<accession>A0A2W4R653</accession>
<dbReference type="Gene3D" id="3.40.50.300">
    <property type="entry name" value="P-loop containing nucleotide triphosphate hydrolases"/>
    <property type="match status" value="1"/>
</dbReference>
<sequence>MFNLKIHRFGPIIDADISIRRLEILIGPQSSGKSTIAKLVYFFLHIRDEVTAFILEPPESNDSWAINNALQKRLRNRFLEFFGPTPQPADVKIRFTYCESHYLEITLDKKQHKYLSLIFSPNIWNRILTVLSESKEAQKSIPKHHGFISSLGRIVSDQERVTISEKVRDQCNNIFRFDKDLFFIPAGRSLLSTLSDQIQYIHPHQLDFPMRRFVEAVNSTKAFFDKSLDDLILERQALSTERLFFSAIRKAQGHVKRILRGEYRYDKEGGKILVSSGIYTKLSFASSGQQEVVWILLSLFFLVLEKSKALVFVEEPEAHLFPNAQKEIMDFIAFVFNELNCDFFITTHSPYILSSINNLLYAYELGHEKKSGDVRHVVPDEQWLKQTEVGGYFVNDGNAINLLNEEMSVLRTELLDQASVKINAQYEELLEIERGLYGN</sequence>
<gene>
    <name evidence="2" type="ORF">DM484_12885</name>
</gene>
<evidence type="ECO:0000313" key="3">
    <source>
        <dbReference type="Proteomes" id="UP000249396"/>
    </source>
</evidence>
<reference evidence="2 3" key="1">
    <citation type="journal article" date="2018" name="Aquat. Microb. Ecol.">
        <title>Gammaproteobacterial methanotrophs dominate.</title>
        <authorList>
            <person name="Rissanen A.J."/>
            <person name="Saarenheimo J."/>
            <person name="Tiirola M."/>
            <person name="Peura S."/>
            <person name="Aalto S.L."/>
            <person name="Karvinen A."/>
            <person name="Nykanen H."/>
        </authorList>
    </citation>
    <scope>NUCLEOTIDE SEQUENCE [LARGE SCALE GENOMIC DNA]</scope>
    <source>
        <strain evidence="2">AMbin10</strain>
    </source>
</reference>
<comment type="caution">
    <text evidence="2">The sequence shown here is derived from an EMBL/GenBank/DDBJ whole genome shotgun (WGS) entry which is preliminary data.</text>
</comment>
<dbReference type="Proteomes" id="UP000249396">
    <property type="component" value="Unassembled WGS sequence"/>
</dbReference>